<feature type="compositionally biased region" description="Basic and acidic residues" evidence="1">
    <location>
        <begin position="65"/>
        <end position="74"/>
    </location>
</feature>
<feature type="region of interest" description="Disordered" evidence="1">
    <location>
        <begin position="37"/>
        <end position="74"/>
    </location>
</feature>
<keyword evidence="4" id="KW-1185">Reference proteome</keyword>
<protein>
    <submittedName>
        <fullName evidence="3">Uncharacterized protein</fullName>
    </submittedName>
</protein>
<dbReference type="RefSeq" id="WP_013553695.1">
    <property type="nucleotide sequence ID" value="NC_014935.1"/>
</dbReference>
<name>E6X1Z3_NITSE</name>
<evidence type="ECO:0000313" key="3">
    <source>
        <dbReference type="EMBL" id="ADV46001.1"/>
    </source>
</evidence>
<reference evidence="4" key="2">
    <citation type="submission" date="2011-01" db="EMBL/GenBank/DDBJ databases">
        <title>The complete genome of Nitratifractor salsuginis DSM 16511.</title>
        <authorList>
            <consortium name="US DOE Joint Genome Institute (JGI-PGF)"/>
            <person name="Lucas S."/>
            <person name="Copeland A."/>
            <person name="Lapidus A."/>
            <person name="Bruce D."/>
            <person name="Goodwin L."/>
            <person name="Pitluck S."/>
            <person name="Kyrpides N."/>
            <person name="Mavromatis K."/>
            <person name="Ivanova N."/>
            <person name="Mikhailova N."/>
            <person name="Zeytun A."/>
            <person name="Detter J.C."/>
            <person name="Tapia R."/>
            <person name="Han C."/>
            <person name="Land M."/>
            <person name="Hauser L."/>
            <person name="Markowitz V."/>
            <person name="Cheng J.-F."/>
            <person name="Hugenholtz P."/>
            <person name="Woyke T."/>
            <person name="Wu D."/>
            <person name="Tindall B."/>
            <person name="Schuetze A."/>
            <person name="Brambilla E."/>
            <person name="Klenk H.-P."/>
            <person name="Eisen J.A."/>
        </authorList>
    </citation>
    <scope>NUCLEOTIDE SEQUENCE [LARGE SCALE GENOMIC DNA]</scope>
    <source>
        <strain evidence="4">DSM 16511 / JCM 12458 / E9I37-1</strain>
    </source>
</reference>
<reference evidence="3 4" key="1">
    <citation type="journal article" date="2011" name="Stand. Genomic Sci.">
        <title>Complete genome sequence of Nitratifractor salsuginis type strain (E9I37-1).</title>
        <authorList>
            <person name="Anderson I."/>
            <person name="Sikorski J."/>
            <person name="Zeytun A."/>
            <person name="Nolan M."/>
            <person name="Lapidus A."/>
            <person name="Lucas S."/>
            <person name="Hammon N."/>
            <person name="Deshpande S."/>
            <person name="Cheng J.F."/>
            <person name="Tapia R."/>
            <person name="Han C."/>
            <person name="Goodwin L."/>
            <person name="Pitluck S."/>
            <person name="Liolios K."/>
            <person name="Pagani I."/>
            <person name="Ivanova N."/>
            <person name="Huntemann M."/>
            <person name="Mavromatis K."/>
            <person name="Ovchinikova G."/>
            <person name="Pati A."/>
            <person name="Chen A."/>
            <person name="Palaniappan K."/>
            <person name="Land M."/>
            <person name="Hauser L."/>
            <person name="Brambilla E.M."/>
            <person name="Ngatchou-Djao O.D."/>
            <person name="Rohde M."/>
            <person name="Tindall B.J."/>
            <person name="Goker M."/>
            <person name="Detter J.C."/>
            <person name="Woyke T."/>
            <person name="Bristow J."/>
            <person name="Eisen J.A."/>
            <person name="Markowitz V."/>
            <person name="Hugenholtz P."/>
            <person name="Klenk H.P."/>
            <person name="Kyrpides N.C."/>
        </authorList>
    </citation>
    <scope>NUCLEOTIDE SEQUENCE [LARGE SCALE GENOMIC DNA]</scope>
    <source>
        <strain evidence="4">DSM 16511 / JCM 12458 / E9I37-1</strain>
    </source>
</reference>
<sequence length="74" mass="7454">MKKTLILTAATLLLGGTLLSAGETMKAAPAQAAQAQAAQADQAVQKEANSTDATKQAPAGSGEEETAKTPETQK</sequence>
<feature type="chain" id="PRO_5003212472" evidence="2">
    <location>
        <begin position="22"/>
        <end position="74"/>
    </location>
</feature>
<dbReference type="HOGENOM" id="CLU_2684160_0_0_7"/>
<evidence type="ECO:0000256" key="1">
    <source>
        <dbReference type="SAM" id="MobiDB-lite"/>
    </source>
</evidence>
<keyword evidence="2" id="KW-0732">Signal</keyword>
<feature type="signal peptide" evidence="2">
    <location>
        <begin position="1"/>
        <end position="21"/>
    </location>
</feature>
<dbReference type="Proteomes" id="UP000008633">
    <property type="component" value="Chromosome"/>
</dbReference>
<organism evidence="3 4">
    <name type="scientific">Nitratifractor salsuginis (strain DSM 16511 / JCM 12458 / E9I37-1)</name>
    <dbReference type="NCBI Taxonomy" id="749222"/>
    <lineage>
        <taxon>Bacteria</taxon>
        <taxon>Pseudomonadati</taxon>
        <taxon>Campylobacterota</taxon>
        <taxon>Epsilonproteobacteria</taxon>
        <taxon>Campylobacterales</taxon>
        <taxon>Sulfurovaceae</taxon>
        <taxon>Nitratifractor</taxon>
    </lineage>
</organism>
<evidence type="ECO:0000256" key="2">
    <source>
        <dbReference type="SAM" id="SignalP"/>
    </source>
</evidence>
<evidence type="ECO:0000313" key="4">
    <source>
        <dbReference type="Proteomes" id="UP000008633"/>
    </source>
</evidence>
<dbReference type="AlphaFoldDB" id="E6X1Z3"/>
<proteinExistence type="predicted"/>
<dbReference type="KEGG" id="nsa:Nitsa_0734"/>
<accession>E6X1Z3</accession>
<gene>
    <name evidence="3" type="ordered locus">Nitsa_0734</name>
</gene>
<dbReference type="EMBL" id="CP002452">
    <property type="protein sequence ID" value="ADV46001.1"/>
    <property type="molecule type" value="Genomic_DNA"/>
</dbReference>